<evidence type="ECO:0000256" key="6">
    <source>
        <dbReference type="HAMAP-Rule" id="MF_01110"/>
    </source>
</evidence>
<dbReference type="NCBIfam" id="TIGR01851">
    <property type="entry name" value="argC_other"/>
    <property type="match status" value="1"/>
</dbReference>
<organism evidence="8 9">
    <name type="scientific">Chitinilyticum piscinae</name>
    <dbReference type="NCBI Taxonomy" id="2866724"/>
    <lineage>
        <taxon>Bacteria</taxon>
        <taxon>Pseudomonadati</taxon>
        <taxon>Pseudomonadota</taxon>
        <taxon>Betaproteobacteria</taxon>
        <taxon>Neisseriales</taxon>
        <taxon>Chitinibacteraceae</taxon>
        <taxon>Chitinilyticum</taxon>
    </lineage>
</organism>
<dbReference type="InterPro" id="IPR050085">
    <property type="entry name" value="AGPR"/>
</dbReference>
<dbReference type="Gene3D" id="3.40.50.720">
    <property type="entry name" value="NAD(P)-binding Rossmann-like Domain"/>
    <property type="match status" value="1"/>
</dbReference>
<dbReference type="EC" id="1.2.1.38" evidence="6"/>
<dbReference type="UniPathway" id="UPA00068">
    <property type="reaction ID" value="UER00108"/>
</dbReference>
<dbReference type="CDD" id="cd23935">
    <property type="entry name" value="AGPR_2_C"/>
    <property type="match status" value="1"/>
</dbReference>
<dbReference type="GO" id="GO:0051287">
    <property type="term" value="F:NAD binding"/>
    <property type="evidence" value="ECO:0007669"/>
    <property type="project" value="InterPro"/>
</dbReference>
<keyword evidence="1 6" id="KW-0963">Cytoplasm</keyword>
<dbReference type="InterPro" id="IPR036291">
    <property type="entry name" value="NAD(P)-bd_dom_sf"/>
</dbReference>
<dbReference type="SMART" id="SM00859">
    <property type="entry name" value="Semialdhyde_dh"/>
    <property type="match status" value="1"/>
</dbReference>
<evidence type="ECO:0000259" key="7">
    <source>
        <dbReference type="SMART" id="SM00859"/>
    </source>
</evidence>
<reference evidence="8 9" key="1">
    <citation type="submission" date="2020-10" db="EMBL/GenBank/DDBJ databases">
        <title>The genome sequence of Chitinilyticum litopenaei 4Y14.</title>
        <authorList>
            <person name="Liu Y."/>
        </authorList>
    </citation>
    <scope>NUCLEOTIDE SEQUENCE [LARGE SCALE GENOMIC DNA]</scope>
    <source>
        <strain evidence="8 9">4Y14</strain>
    </source>
</reference>
<evidence type="ECO:0000256" key="5">
    <source>
        <dbReference type="ARBA" id="ARBA00023002"/>
    </source>
</evidence>
<dbReference type="RefSeq" id="WP_194114584.1">
    <property type="nucleotide sequence ID" value="NZ_JADFUA010000001.1"/>
</dbReference>
<dbReference type="AlphaFoldDB" id="A0A8J7FIK5"/>
<dbReference type="PANTHER" id="PTHR32338:SF10">
    <property type="entry name" value="N-ACETYL-GAMMA-GLUTAMYL-PHOSPHATE REDUCTASE, CHLOROPLASTIC-RELATED"/>
    <property type="match status" value="1"/>
</dbReference>
<feature type="active site" evidence="6">
    <location>
        <position position="115"/>
    </location>
</feature>
<keyword evidence="5 6" id="KW-0560">Oxidoreductase</keyword>
<keyword evidence="4 6" id="KW-0521">NADP</keyword>
<protein>
    <recommendedName>
        <fullName evidence="6">N-acetyl-gamma-glutamyl-phosphate reductase</fullName>
        <shortName evidence="6">AGPR</shortName>
        <ecNumber evidence="6">1.2.1.38</ecNumber>
    </recommendedName>
    <alternativeName>
        <fullName evidence="6">N-acetyl-glutamate semialdehyde dehydrogenase</fullName>
        <shortName evidence="6">NAGSA dehydrogenase</shortName>
    </alternativeName>
</protein>
<comment type="subcellular location">
    <subcellularLocation>
        <location evidence="6">Cytoplasm</location>
    </subcellularLocation>
</comment>
<dbReference type="CDD" id="cd17896">
    <property type="entry name" value="AGPR_2_N"/>
    <property type="match status" value="1"/>
</dbReference>
<dbReference type="SUPFAM" id="SSF55347">
    <property type="entry name" value="Glyceraldehyde-3-phosphate dehydrogenase-like, C-terminal domain"/>
    <property type="match status" value="1"/>
</dbReference>
<dbReference type="HAMAP" id="MF_01110">
    <property type="entry name" value="ArgC_type2"/>
    <property type="match status" value="1"/>
</dbReference>
<sequence>MARIFIDGEHGTTGLQIAERLAGRSDIELLSLPLERRRSVEHRRELLNAADVVILCLPDDAAIESVSMIENANTAVIDASTAHRINPDWVYGFAELAPGQRDKIRASKRIANVGCYATASIALLRPIIESGLLPADAAINLIGVSGYSGGGKALIEVQESGQGDPFAFYALGLSHKHLPEIQMWSGLQTKPVFLPSVGHFPTGMLVALPLHASQLNGSAQQIADCYASWYANERFVHAKPLNTQDVLVRGGFLPAQTLSNTNVLEVLPYASASGEELVLIARLDNLGKGASGSAIQNLNILLGCDEAASLE</sequence>
<keyword evidence="2 6" id="KW-0055">Arginine biosynthesis</keyword>
<comment type="pathway">
    <text evidence="6">Amino-acid biosynthesis; L-arginine biosynthesis; N(2)-acetyl-L-ornithine from L-glutamate: step 3/4.</text>
</comment>
<evidence type="ECO:0000256" key="4">
    <source>
        <dbReference type="ARBA" id="ARBA00022857"/>
    </source>
</evidence>
<evidence type="ECO:0000256" key="3">
    <source>
        <dbReference type="ARBA" id="ARBA00022605"/>
    </source>
</evidence>
<dbReference type="GO" id="GO:0003942">
    <property type="term" value="F:N-acetyl-gamma-glutamyl-phosphate reductase activity"/>
    <property type="evidence" value="ECO:0007669"/>
    <property type="project" value="UniProtKB-UniRule"/>
</dbReference>
<accession>A0A8J7FIK5</accession>
<dbReference type="Pfam" id="PF22698">
    <property type="entry name" value="Semialdhyde_dhC_1"/>
    <property type="match status" value="1"/>
</dbReference>
<dbReference type="InterPro" id="IPR010136">
    <property type="entry name" value="AGPR_type-2"/>
</dbReference>
<dbReference type="Pfam" id="PF01118">
    <property type="entry name" value="Semialdhyde_dh"/>
    <property type="match status" value="1"/>
</dbReference>
<comment type="caution">
    <text evidence="8">The sequence shown here is derived from an EMBL/GenBank/DDBJ whole genome shotgun (WGS) entry which is preliminary data.</text>
</comment>
<comment type="catalytic activity">
    <reaction evidence="6">
        <text>N-acetyl-L-glutamate 5-semialdehyde + phosphate + NADP(+) = N-acetyl-L-glutamyl 5-phosphate + NADPH + H(+)</text>
        <dbReference type="Rhea" id="RHEA:21588"/>
        <dbReference type="ChEBI" id="CHEBI:15378"/>
        <dbReference type="ChEBI" id="CHEBI:29123"/>
        <dbReference type="ChEBI" id="CHEBI:43474"/>
        <dbReference type="ChEBI" id="CHEBI:57783"/>
        <dbReference type="ChEBI" id="CHEBI:57936"/>
        <dbReference type="ChEBI" id="CHEBI:58349"/>
        <dbReference type="EC" id="1.2.1.38"/>
    </reaction>
</comment>
<dbReference type="InterPro" id="IPR058924">
    <property type="entry name" value="AGPR_dimerisation_dom"/>
</dbReference>
<dbReference type="EMBL" id="JADFUA010000001">
    <property type="protein sequence ID" value="MBE9608082.1"/>
    <property type="molecule type" value="Genomic_DNA"/>
</dbReference>
<dbReference type="GO" id="GO:0006526">
    <property type="term" value="P:L-arginine biosynthetic process"/>
    <property type="evidence" value="ECO:0007669"/>
    <property type="project" value="UniProtKB-UniRule"/>
</dbReference>
<dbReference type="Gene3D" id="3.30.360.10">
    <property type="entry name" value="Dihydrodipicolinate Reductase, domain 2"/>
    <property type="match status" value="1"/>
</dbReference>
<evidence type="ECO:0000256" key="2">
    <source>
        <dbReference type="ARBA" id="ARBA00022571"/>
    </source>
</evidence>
<evidence type="ECO:0000313" key="8">
    <source>
        <dbReference type="EMBL" id="MBE9608082.1"/>
    </source>
</evidence>
<proteinExistence type="inferred from homology"/>
<keyword evidence="3 6" id="KW-0028">Amino-acid biosynthesis</keyword>
<dbReference type="PANTHER" id="PTHR32338">
    <property type="entry name" value="N-ACETYL-GAMMA-GLUTAMYL-PHOSPHATE REDUCTASE, CHLOROPLASTIC-RELATED-RELATED"/>
    <property type="match status" value="1"/>
</dbReference>
<feature type="domain" description="Semialdehyde dehydrogenase NAD-binding" evidence="7">
    <location>
        <begin position="3"/>
        <end position="104"/>
    </location>
</feature>
<comment type="function">
    <text evidence="6">Catalyzes the NADPH-dependent reduction of N-acetyl-5-glutamyl phosphate to yield N-acetyl-L-glutamate 5-semialdehyde.</text>
</comment>
<evidence type="ECO:0000313" key="9">
    <source>
        <dbReference type="Proteomes" id="UP000604481"/>
    </source>
</evidence>
<gene>
    <name evidence="6 8" type="primary">argC</name>
    <name evidence="8" type="ORF">INR99_01860</name>
</gene>
<dbReference type="GO" id="GO:0005737">
    <property type="term" value="C:cytoplasm"/>
    <property type="evidence" value="ECO:0007669"/>
    <property type="project" value="UniProtKB-SubCell"/>
</dbReference>
<name>A0A8J7FIK5_9NEIS</name>
<evidence type="ECO:0000256" key="1">
    <source>
        <dbReference type="ARBA" id="ARBA00022490"/>
    </source>
</evidence>
<comment type="similarity">
    <text evidence="6">Belongs to the NAGSA dehydrogenase family. Type 2 subfamily.</text>
</comment>
<keyword evidence="9" id="KW-1185">Reference proteome</keyword>
<dbReference type="InterPro" id="IPR000534">
    <property type="entry name" value="Semialdehyde_DH_NAD-bd"/>
</dbReference>
<dbReference type="Proteomes" id="UP000604481">
    <property type="component" value="Unassembled WGS sequence"/>
</dbReference>
<dbReference type="SUPFAM" id="SSF51735">
    <property type="entry name" value="NAD(P)-binding Rossmann-fold domains"/>
    <property type="match status" value="1"/>
</dbReference>